<dbReference type="STRING" id="406817.XNC1_4044"/>
<accession>D3VCN4</accession>
<protein>
    <submittedName>
        <fullName evidence="1">Uncharacterized protein</fullName>
    </submittedName>
</protein>
<organism evidence="1 2">
    <name type="scientific">Xenorhabdus nematophila (strain ATCC 19061 / DSM 3370 / CCUG 14189 / LMG 1036 / NCIMB 9965 / AN6)</name>
    <dbReference type="NCBI Taxonomy" id="406817"/>
    <lineage>
        <taxon>Bacteria</taxon>
        <taxon>Pseudomonadati</taxon>
        <taxon>Pseudomonadota</taxon>
        <taxon>Gammaproteobacteria</taxon>
        <taxon>Enterobacterales</taxon>
        <taxon>Morganellaceae</taxon>
        <taxon>Xenorhabdus</taxon>
    </lineage>
</organism>
<evidence type="ECO:0000313" key="1">
    <source>
        <dbReference type="EMBL" id="CBJ92069.1"/>
    </source>
</evidence>
<dbReference type="AlphaFoldDB" id="D3VCN4"/>
<sequence length="44" mass="5485">MPDLYIFLNFDKINIDYYKPNKQCHYLIMRRGLNKKKTCYFSTF</sequence>
<dbReference type="KEGG" id="xne:XNC1_4044"/>
<reference evidence="1 2" key="1">
    <citation type="journal article" date="2011" name="PLoS ONE">
        <title>The entomopathogenic bacterial endosymbionts xenorhabdus and photorhabdus: convergent lifestyles from divergent genomes.</title>
        <authorList>
            <person name="Chaston J.M."/>
            <person name="Suen G."/>
            <person name="Tucker S.L."/>
            <person name="Andersen A.W."/>
            <person name="Bhasin A."/>
            <person name="Bode E."/>
            <person name="Bode H.B."/>
            <person name="Brachmann A.O."/>
            <person name="Cowles C.E."/>
            <person name="Cowles K.N."/>
            <person name="Darby C."/>
            <person name="de Leon L."/>
            <person name="Drace K."/>
            <person name="Du Z."/>
            <person name="Givaudan A."/>
            <person name="Herbert Tran E.E."/>
            <person name="Jewell K.A."/>
            <person name="Knack J.J."/>
            <person name="Krasomil-Osterfeld K.C."/>
            <person name="Kukor R."/>
            <person name="Lanois A."/>
            <person name="Latreille P."/>
            <person name="Leimgruber N.K."/>
            <person name="Lipke C.M."/>
            <person name="Liu R."/>
            <person name="Lu X."/>
            <person name="Martens E.C."/>
            <person name="Marri P.R."/>
            <person name="Medigue C."/>
            <person name="Menard M.L."/>
            <person name="Miller N.M."/>
            <person name="Morales-Soto N."/>
            <person name="Norton S."/>
            <person name="Ogier J.C."/>
            <person name="Orchard S.S."/>
            <person name="Park D."/>
            <person name="Park Y."/>
            <person name="Qurollo B.A."/>
            <person name="Sugar D.R."/>
            <person name="Richards G.R."/>
            <person name="Rouy Z."/>
            <person name="Slominski B."/>
            <person name="Slominski K."/>
            <person name="Snyder H."/>
            <person name="Tjaden B.C."/>
            <person name="van der Hoeven R."/>
            <person name="Welch R.D."/>
            <person name="Wheeler C."/>
            <person name="Xiang B."/>
            <person name="Barbazuk B."/>
            <person name="Gaudriault S."/>
            <person name="Goodner B."/>
            <person name="Slater S.C."/>
            <person name="Forst S."/>
            <person name="Goldman B.S."/>
            <person name="Goodrich-Blair H."/>
        </authorList>
    </citation>
    <scope>NUCLEOTIDE SEQUENCE [LARGE SCALE GENOMIC DNA]</scope>
    <source>
        <strain evidence="2">ATCC 19061 / DSM 3370 / CCUG 14189 / LMG 1036 / NCIMB 9965 / AN6</strain>
    </source>
</reference>
<evidence type="ECO:0000313" key="2">
    <source>
        <dbReference type="Proteomes" id="UP000008075"/>
    </source>
</evidence>
<dbReference type="HOGENOM" id="CLU_3224074_0_0_6"/>
<dbReference type="EMBL" id="FN667742">
    <property type="protein sequence ID" value="CBJ92069.1"/>
    <property type="molecule type" value="Genomic_DNA"/>
</dbReference>
<name>D3VCN4_XENNA</name>
<proteinExistence type="predicted"/>
<gene>
    <name evidence="1" type="ordered locus">XNC1_4044</name>
</gene>
<dbReference type="Proteomes" id="UP000008075">
    <property type="component" value="Chromosome"/>
</dbReference>
<keyword evidence="2" id="KW-1185">Reference proteome</keyword>